<dbReference type="InterPro" id="IPR051482">
    <property type="entry name" value="Cholesterol_transport"/>
</dbReference>
<dbReference type="Pfam" id="PF16016">
    <property type="entry name" value="VASt"/>
    <property type="match status" value="1"/>
</dbReference>
<dbReference type="GO" id="GO:0032366">
    <property type="term" value="P:intracellular sterol transport"/>
    <property type="evidence" value="ECO:0007669"/>
    <property type="project" value="TreeGrafter"/>
</dbReference>
<keyword evidence="4" id="KW-1133">Transmembrane helix</keyword>
<feature type="domain" description="Protein kinase" evidence="7">
    <location>
        <begin position="521"/>
        <end position="800"/>
    </location>
</feature>
<dbReference type="PROSITE" id="PS00108">
    <property type="entry name" value="PROTEIN_KINASE_ST"/>
    <property type="match status" value="1"/>
</dbReference>
<dbReference type="GO" id="GO:0005524">
    <property type="term" value="F:ATP binding"/>
    <property type="evidence" value="ECO:0007669"/>
    <property type="project" value="InterPro"/>
</dbReference>
<dbReference type="GO" id="GO:0005739">
    <property type="term" value="C:mitochondrion"/>
    <property type="evidence" value="ECO:0007669"/>
    <property type="project" value="TreeGrafter"/>
</dbReference>
<dbReference type="InterPro" id="IPR011993">
    <property type="entry name" value="PH-like_dom_sf"/>
</dbReference>
<dbReference type="RefSeq" id="XP_043016628.1">
    <property type="nucleotide sequence ID" value="XM_043147914.1"/>
</dbReference>
<dbReference type="EMBL" id="CM032181">
    <property type="protein sequence ID" value="KAG7100158.1"/>
    <property type="molecule type" value="Genomic_DNA"/>
</dbReference>
<comment type="similarity">
    <text evidence="2">Belongs to the YSP2 family.</text>
</comment>
<evidence type="ECO:0000256" key="5">
    <source>
        <dbReference type="ARBA" id="ARBA00023136"/>
    </source>
</evidence>
<dbReference type="GO" id="GO:0004672">
    <property type="term" value="F:protein kinase activity"/>
    <property type="evidence" value="ECO:0007669"/>
    <property type="project" value="InterPro"/>
</dbReference>
<dbReference type="Pfam" id="PF02893">
    <property type="entry name" value="GRAM"/>
    <property type="match status" value="1"/>
</dbReference>
<protein>
    <submittedName>
        <fullName evidence="9">Uncharacterized protein</fullName>
    </submittedName>
</protein>
<proteinExistence type="inferred from homology"/>
<evidence type="ECO:0000259" key="8">
    <source>
        <dbReference type="PROSITE" id="PS51778"/>
    </source>
</evidence>
<dbReference type="OrthoDB" id="6718656at2759"/>
<dbReference type="SMART" id="SM00220">
    <property type="entry name" value="S_TKc"/>
    <property type="match status" value="1"/>
</dbReference>
<keyword evidence="5" id="KW-0472">Membrane</keyword>
<feature type="domain" description="VASt" evidence="8">
    <location>
        <begin position="221"/>
        <end position="392"/>
    </location>
</feature>
<dbReference type="PROSITE" id="PS51778">
    <property type="entry name" value="VAST"/>
    <property type="match status" value="1"/>
</dbReference>
<dbReference type="KEGG" id="more:E1B28_001938"/>
<dbReference type="InterPro" id="IPR000719">
    <property type="entry name" value="Prot_kinase_dom"/>
</dbReference>
<dbReference type="InterPro" id="IPR031968">
    <property type="entry name" value="VASt"/>
</dbReference>
<dbReference type="SUPFAM" id="SSF56112">
    <property type="entry name" value="Protein kinase-like (PK-like)"/>
    <property type="match status" value="1"/>
</dbReference>
<sequence length="824" mass="91459">MSQKGLSLSQDLSSLALNNPDDKISEPSGEGDDLNGENSEGVGLEGLNTEGGQPYGDSNRRVGNGEESESSVGLTFASRGRNAAFHASFPDIPEEDYLIDDYSCTLQRGIEGTLYVSKNHVSFRATQYGARTQFSIPIVDITSLKKKMTAYVIPDLLQITTSTSQFERTFVSLLARDSMYDVIYDAWIRVTRPANGADEGVRDGPTSKETTCVCLQDGHHYLGLAMDVVLPGTPERIHNLMFVSGFTKEFMSRVQKFTDIQISAWIPISPHESRLVRNISYTKDATNGSITLASAKCEILDELIHCDFDGYVSIISTMKAPAFPAGSLFSVKTRTCLMRASATSTRIIVSTQMKWTQDCFIRGSIDFWAMDSQRTYYSDLERAMSAYIRDYKSDFIPEGVDNPIISLSGSANPATRVAISAPPVPFAPPSENRFALSHPPASRSIATLNDIRTVLSLETAVDTLLDLEAPKVPPVLDLLQKEIQTKGLDTDYRRKCGKCLRLLVNKHHVLPPSLFMNKVSMRGQYPLAVGGYSDIYRGTFGDRSVCLKVLRVHIKADEERAKRELREFYKEALLWTQLSHPNLLSFLGVNTSLFPRRLCLVSPWMENGQINKFLESNPTHDRLRTISEIATGISYLHSHNIVHGDIKGANVLVDKHGRCHLADFGLAAASVTSTLLSTTTMSGAKGTIRWMAPELFDWSGNTSTTDSPDAHENSKRNNVKPSIDIYAYGCTVYEIIAGKPPFANLTDPQVIFQVIGGARPERPSASVVNWCPDNIWELVQQCWAQKRGLRPLAADVHAYLERLERLRVQGLSWEKMFPPSVKDE</sequence>
<dbReference type="GO" id="GO:0032934">
    <property type="term" value="F:sterol binding"/>
    <property type="evidence" value="ECO:0007669"/>
    <property type="project" value="TreeGrafter"/>
</dbReference>
<dbReference type="SMART" id="SM00568">
    <property type="entry name" value="GRAM"/>
    <property type="match status" value="1"/>
</dbReference>
<dbReference type="Pfam" id="PF07714">
    <property type="entry name" value="PK_Tyr_Ser-Thr"/>
    <property type="match status" value="1"/>
</dbReference>
<dbReference type="GO" id="GO:0005886">
    <property type="term" value="C:plasma membrane"/>
    <property type="evidence" value="ECO:0007669"/>
    <property type="project" value="TreeGrafter"/>
</dbReference>
<dbReference type="GO" id="GO:0140268">
    <property type="term" value="C:endoplasmic reticulum-plasma membrane contact site"/>
    <property type="evidence" value="ECO:0007669"/>
    <property type="project" value="TreeGrafter"/>
</dbReference>
<evidence type="ECO:0000313" key="9">
    <source>
        <dbReference type="EMBL" id="KAG7100158.1"/>
    </source>
</evidence>
<name>A0A9P7V4L0_9AGAR</name>
<evidence type="ECO:0000256" key="2">
    <source>
        <dbReference type="ARBA" id="ARBA00006582"/>
    </source>
</evidence>
<dbReference type="Proteomes" id="UP001049176">
    <property type="component" value="Chromosome 1"/>
</dbReference>
<comment type="caution">
    <text evidence="9">The sequence shown here is derived from an EMBL/GenBank/DDBJ whole genome shotgun (WGS) entry which is preliminary data.</text>
</comment>
<comment type="subcellular location">
    <subcellularLocation>
        <location evidence="1">Membrane</location>
        <topology evidence="1">Single-pass membrane protein</topology>
    </subcellularLocation>
</comment>
<dbReference type="InterPro" id="IPR004182">
    <property type="entry name" value="GRAM"/>
</dbReference>
<evidence type="ECO:0000256" key="1">
    <source>
        <dbReference type="ARBA" id="ARBA00004167"/>
    </source>
</evidence>
<evidence type="ECO:0000256" key="4">
    <source>
        <dbReference type="ARBA" id="ARBA00022989"/>
    </source>
</evidence>
<dbReference type="InterPro" id="IPR008271">
    <property type="entry name" value="Ser/Thr_kinase_AS"/>
</dbReference>
<dbReference type="GO" id="GO:0032541">
    <property type="term" value="C:cortical endoplasmic reticulum"/>
    <property type="evidence" value="ECO:0007669"/>
    <property type="project" value="TreeGrafter"/>
</dbReference>
<dbReference type="InterPro" id="IPR001245">
    <property type="entry name" value="Ser-Thr/Tyr_kinase_cat_dom"/>
</dbReference>
<dbReference type="GO" id="GO:0005789">
    <property type="term" value="C:endoplasmic reticulum membrane"/>
    <property type="evidence" value="ECO:0007669"/>
    <property type="project" value="TreeGrafter"/>
</dbReference>
<accession>A0A9P7V4L0</accession>
<evidence type="ECO:0000313" key="10">
    <source>
        <dbReference type="Proteomes" id="UP001049176"/>
    </source>
</evidence>
<dbReference type="GO" id="GO:0120015">
    <property type="term" value="F:sterol transfer activity"/>
    <property type="evidence" value="ECO:0007669"/>
    <property type="project" value="TreeGrafter"/>
</dbReference>
<dbReference type="InterPro" id="IPR011009">
    <property type="entry name" value="Kinase-like_dom_sf"/>
</dbReference>
<dbReference type="GeneID" id="66071014"/>
<evidence type="ECO:0000256" key="3">
    <source>
        <dbReference type="ARBA" id="ARBA00022692"/>
    </source>
</evidence>
<gene>
    <name evidence="9" type="ORF">E1B28_001938</name>
</gene>
<evidence type="ECO:0000259" key="7">
    <source>
        <dbReference type="PROSITE" id="PS50011"/>
    </source>
</evidence>
<feature type="region of interest" description="Disordered" evidence="6">
    <location>
        <begin position="1"/>
        <end position="73"/>
    </location>
</feature>
<keyword evidence="3" id="KW-0812">Transmembrane</keyword>
<keyword evidence="10" id="KW-1185">Reference proteome</keyword>
<dbReference type="Gene3D" id="2.30.29.30">
    <property type="entry name" value="Pleckstrin-homology domain (PH domain)/Phosphotyrosine-binding domain (PTB)"/>
    <property type="match status" value="1"/>
</dbReference>
<dbReference type="AlphaFoldDB" id="A0A9P7V4L0"/>
<feature type="compositionally biased region" description="Low complexity" evidence="6">
    <location>
        <begin position="1"/>
        <end position="17"/>
    </location>
</feature>
<organism evidence="9 10">
    <name type="scientific">Marasmius oreades</name>
    <name type="common">fairy-ring Marasmius</name>
    <dbReference type="NCBI Taxonomy" id="181124"/>
    <lineage>
        <taxon>Eukaryota</taxon>
        <taxon>Fungi</taxon>
        <taxon>Dikarya</taxon>
        <taxon>Basidiomycota</taxon>
        <taxon>Agaricomycotina</taxon>
        <taxon>Agaricomycetes</taxon>
        <taxon>Agaricomycetidae</taxon>
        <taxon>Agaricales</taxon>
        <taxon>Marasmiineae</taxon>
        <taxon>Marasmiaceae</taxon>
        <taxon>Marasmius</taxon>
    </lineage>
</organism>
<dbReference type="PANTHER" id="PTHR23319:SF4">
    <property type="entry name" value="GRAM DOMAIN CONTAINING 1B, ISOFORM E"/>
    <property type="match status" value="1"/>
</dbReference>
<dbReference type="PANTHER" id="PTHR23319">
    <property type="entry name" value="GRAM DOMAIN CONTAINING 1B, ISOFORM E"/>
    <property type="match status" value="1"/>
</dbReference>
<reference evidence="9" key="1">
    <citation type="journal article" date="2021" name="Genome Biol. Evol.">
        <title>The assembled and annotated genome of the fairy-ring fungus Marasmius oreades.</title>
        <authorList>
            <person name="Hiltunen M."/>
            <person name="Ament-Velasquez S.L."/>
            <person name="Johannesson H."/>
        </authorList>
    </citation>
    <scope>NUCLEOTIDE SEQUENCE</scope>
    <source>
        <strain evidence="9">03SP1</strain>
    </source>
</reference>
<dbReference type="PROSITE" id="PS50011">
    <property type="entry name" value="PROTEIN_KINASE_DOM"/>
    <property type="match status" value="1"/>
</dbReference>
<evidence type="ECO:0000256" key="6">
    <source>
        <dbReference type="SAM" id="MobiDB-lite"/>
    </source>
</evidence>
<dbReference type="Gene3D" id="1.10.510.10">
    <property type="entry name" value="Transferase(Phosphotransferase) domain 1"/>
    <property type="match status" value="1"/>
</dbReference>